<dbReference type="RefSeq" id="WP_222160222.1">
    <property type="nucleotide sequence ID" value="NZ_CP081864.1"/>
</dbReference>
<reference evidence="2 3" key="1">
    <citation type="submission" date="2021-08" db="EMBL/GenBank/DDBJ databases">
        <title>Culture and genomic analysis of Symbiopectobacterium purcellii sp. nov. gen. nov., isolated from the leafhopper Empoasca decipiens.</title>
        <authorList>
            <person name="Nadal-Jimenez P."/>
            <person name="Siozios S."/>
            <person name="Halliday N."/>
            <person name="Camara M."/>
            <person name="Hurst G.D.D."/>
        </authorList>
    </citation>
    <scope>NUCLEOTIDE SEQUENCE [LARGE SCALE GENOMIC DNA]</scope>
    <source>
        <strain evidence="2 3">SyEd1</strain>
    </source>
</reference>
<evidence type="ECO:0000256" key="1">
    <source>
        <dbReference type="SAM" id="Phobius"/>
    </source>
</evidence>
<name>A0ABX9AS69_9ENTR</name>
<evidence type="ECO:0000313" key="2">
    <source>
        <dbReference type="EMBL" id="QZN97201.1"/>
    </source>
</evidence>
<dbReference type="EMBL" id="CP081864">
    <property type="protein sequence ID" value="QZN97201.1"/>
    <property type="molecule type" value="Genomic_DNA"/>
</dbReference>
<keyword evidence="1" id="KW-0472">Membrane</keyword>
<dbReference type="Proteomes" id="UP000825886">
    <property type="component" value="Chromosome"/>
</dbReference>
<accession>A0ABX9AS69</accession>
<keyword evidence="1" id="KW-1133">Transmembrane helix</keyword>
<keyword evidence="1" id="KW-0812">Transmembrane</keyword>
<sequence>MNNDEMEATLLKHGFTPKEIALMQKRIRRGVKEGDTEITLLSLVPILKDRFYNVFSIVSLIISVFILNIYFKYPMSTASFISNVIVTLVGLFCTYHIGALPLSYKSYRYCKKKQG</sequence>
<proteinExistence type="predicted"/>
<organism evidence="2 3">
    <name type="scientific">Symbiopectobacterium purcellii</name>
    <dbReference type="NCBI Taxonomy" id="2871826"/>
    <lineage>
        <taxon>Bacteria</taxon>
        <taxon>Pseudomonadati</taxon>
        <taxon>Pseudomonadota</taxon>
        <taxon>Gammaproteobacteria</taxon>
        <taxon>Enterobacterales</taxon>
        <taxon>Enterobacteriaceae</taxon>
    </lineage>
</organism>
<feature type="transmembrane region" description="Helical" evidence="1">
    <location>
        <begin position="77"/>
        <end position="104"/>
    </location>
</feature>
<evidence type="ECO:0000313" key="3">
    <source>
        <dbReference type="Proteomes" id="UP000825886"/>
    </source>
</evidence>
<keyword evidence="3" id="KW-1185">Reference proteome</keyword>
<gene>
    <name evidence="2" type="ORF">K6K13_07520</name>
</gene>
<protein>
    <submittedName>
        <fullName evidence="2">Urea transporter</fullName>
    </submittedName>
</protein>
<feature type="transmembrane region" description="Helical" evidence="1">
    <location>
        <begin position="51"/>
        <end position="71"/>
    </location>
</feature>